<organism evidence="1">
    <name type="scientific">marine sediment metagenome</name>
    <dbReference type="NCBI Taxonomy" id="412755"/>
    <lineage>
        <taxon>unclassified sequences</taxon>
        <taxon>metagenomes</taxon>
        <taxon>ecological metagenomes</taxon>
    </lineage>
</organism>
<name>X0YUR8_9ZZZZ</name>
<reference evidence="1" key="1">
    <citation type="journal article" date="2014" name="Front. Microbiol.">
        <title>High frequency of phylogenetically diverse reductive dehalogenase-homologous genes in deep subseafloor sedimentary metagenomes.</title>
        <authorList>
            <person name="Kawai M."/>
            <person name="Futagami T."/>
            <person name="Toyoda A."/>
            <person name="Takaki Y."/>
            <person name="Nishi S."/>
            <person name="Hori S."/>
            <person name="Arai W."/>
            <person name="Tsubouchi T."/>
            <person name="Morono Y."/>
            <person name="Uchiyama I."/>
            <person name="Ito T."/>
            <person name="Fujiyama A."/>
            <person name="Inagaki F."/>
            <person name="Takami H."/>
        </authorList>
    </citation>
    <scope>NUCLEOTIDE SEQUENCE</scope>
    <source>
        <strain evidence="1">Expedition CK06-06</strain>
    </source>
</reference>
<gene>
    <name evidence="1" type="ORF">S01H1_64072</name>
</gene>
<accession>X0YUR8</accession>
<protein>
    <submittedName>
        <fullName evidence="1">Uncharacterized protein</fullName>
    </submittedName>
</protein>
<evidence type="ECO:0000313" key="1">
    <source>
        <dbReference type="EMBL" id="GAG40376.1"/>
    </source>
</evidence>
<dbReference type="AlphaFoldDB" id="X0YUR8"/>
<proteinExistence type="predicted"/>
<sequence length="82" mass="10097">MIPAFEGNLIFQWPEIFKFKQWNWINFDFFHAWVEVCWYEGKSFECIFVILGLGFGWSWHSKASRDHMEELVKQMDERMKNK</sequence>
<dbReference type="EMBL" id="BARS01042215">
    <property type="protein sequence ID" value="GAG40376.1"/>
    <property type="molecule type" value="Genomic_DNA"/>
</dbReference>
<comment type="caution">
    <text evidence="1">The sequence shown here is derived from an EMBL/GenBank/DDBJ whole genome shotgun (WGS) entry which is preliminary data.</text>
</comment>